<dbReference type="Pfam" id="PF01103">
    <property type="entry name" value="Omp85"/>
    <property type="match status" value="1"/>
</dbReference>
<organism evidence="4 5">
    <name type="scientific">Eiseniibacteriota bacterium</name>
    <dbReference type="NCBI Taxonomy" id="2212470"/>
    <lineage>
        <taxon>Bacteria</taxon>
        <taxon>Candidatus Eiseniibacteriota</taxon>
    </lineage>
</organism>
<evidence type="ECO:0000259" key="3">
    <source>
        <dbReference type="Pfam" id="PF01103"/>
    </source>
</evidence>
<name>A0A956NAF2_UNCEI</name>
<evidence type="ECO:0000313" key="5">
    <source>
        <dbReference type="Proteomes" id="UP000739538"/>
    </source>
</evidence>
<protein>
    <submittedName>
        <fullName evidence="4">BamA/TamA family outer membrane protein</fullName>
    </submittedName>
</protein>
<evidence type="ECO:0000313" key="4">
    <source>
        <dbReference type="EMBL" id="MCA9755635.1"/>
    </source>
</evidence>
<dbReference type="EMBL" id="JAGQHS010000028">
    <property type="protein sequence ID" value="MCA9755635.1"/>
    <property type="molecule type" value="Genomic_DNA"/>
</dbReference>
<comment type="subcellular location">
    <subcellularLocation>
        <location evidence="1">Membrane</location>
    </subcellularLocation>
</comment>
<proteinExistence type="predicted"/>
<keyword evidence="2" id="KW-0472">Membrane</keyword>
<accession>A0A956NAF2</accession>
<dbReference type="InterPro" id="IPR000184">
    <property type="entry name" value="Bac_surfAg_D15"/>
</dbReference>
<dbReference type="AlphaFoldDB" id="A0A956NAF2"/>
<reference evidence="4" key="1">
    <citation type="submission" date="2020-04" db="EMBL/GenBank/DDBJ databases">
        <authorList>
            <person name="Zhang T."/>
        </authorList>
    </citation>
    <scope>NUCLEOTIDE SEQUENCE</scope>
    <source>
        <strain evidence="4">HKST-UBA02</strain>
    </source>
</reference>
<dbReference type="GO" id="GO:0019867">
    <property type="term" value="C:outer membrane"/>
    <property type="evidence" value="ECO:0007669"/>
    <property type="project" value="InterPro"/>
</dbReference>
<dbReference type="Gene3D" id="2.40.160.50">
    <property type="entry name" value="membrane protein fhac: a member of the omp85/tpsb transporter family"/>
    <property type="match status" value="1"/>
</dbReference>
<dbReference type="Gene3D" id="3.10.20.310">
    <property type="entry name" value="membrane protein fhac"/>
    <property type="match status" value="1"/>
</dbReference>
<comment type="caution">
    <text evidence="4">The sequence shown here is derived from an EMBL/GenBank/DDBJ whole genome shotgun (WGS) entry which is preliminary data.</text>
</comment>
<sequence>MPQPRSRARSLTLGLVSSLVMWLVGAVLVQPPPLAHAAELPPYRPTRMDPVQPALEIEEIRFEGKTRTRERLALQVAGVAVGDSTSAASLQAAGTRLADSPLFHSCTLRILPGSRRGLVIVVFEVEESRPHLRFGVGYEELGGWFLEPAQLRMDNLTGRGEEFALAFRLGWRNAGLHLDWTHRSFREPMRYWGFGLHSETQSRLYFADGAEIAHPVARGSVELTAGVPLYSKLGLRLSARTETVRPDSSAKLNVEASDGRGAGTFVPTEELPNEIQGALGERKRTWLGASVVLDRRRGSGLARTGLWGDAGYEVALSRDDRTIHHAHLDARGYLPRARWQLASRVAVESVSEAAPFYDRPYLGGLYAVRGYPSHALSPAGGDLVRATGSIEIRTPLYGAGPHPRVVGLAFLDVGVSSDRSGESTTAVGVGYGWRVRIPWLGHLGFDVGIPLSDSPVDEAFHGNVSLGWTY</sequence>
<gene>
    <name evidence="4" type="ORF">KDA27_07530</name>
</gene>
<feature type="domain" description="Bacterial surface antigen (D15)" evidence="3">
    <location>
        <begin position="155"/>
        <end position="465"/>
    </location>
</feature>
<evidence type="ECO:0000256" key="1">
    <source>
        <dbReference type="ARBA" id="ARBA00004370"/>
    </source>
</evidence>
<dbReference type="Proteomes" id="UP000739538">
    <property type="component" value="Unassembled WGS sequence"/>
</dbReference>
<evidence type="ECO:0000256" key="2">
    <source>
        <dbReference type="ARBA" id="ARBA00023136"/>
    </source>
</evidence>
<reference evidence="4" key="2">
    <citation type="journal article" date="2021" name="Microbiome">
        <title>Successional dynamics and alternative stable states in a saline activated sludge microbial community over 9 years.</title>
        <authorList>
            <person name="Wang Y."/>
            <person name="Ye J."/>
            <person name="Ju F."/>
            <person name="Liu L."/>
            <person name="Boyd J.A."/>
            <person name="Deng Y."/>
            <person name="Parks D.H."/>
            <person name="Jiang X."/>
            <person name="Yin X."/>
            <person name="Woodcroft B.J."/>
            <person name="Tyson G.W."/>
            <person name="Hugenholtz P."/>
            <person name="Polz M.F."/>
            <person name="Zhang T."/>
        </authorList>
    </citation>
    <scope>NUCLEOTIDE SEQUENCE</scope>
    <source>
        <strain evidence="4">HKST-UBA02</strain>
    </source>
</reference>